<reference evidence="1 2" key="1">
    <citation type="submission" date="2019-11" db="EMBL/GenBank/DDBJ databases">
        <title>Genome-resolved metagenomics to study the prevalence of co-infection and intraspecific heterogeneity among plant pathogen metapopulations.</title>
        <authorList>
            <person name="Newberry E."/>
            <person name="Bhandari R."/>
            <person name="Kemble J."/>
            <person name="Sikora E."/>
            <person name="Potnis N."/>
        </authorList>
    </citation>
    <scope>NUCLEOTIDE SEQUENCE [LARGE SCALE GENOMIC DNA]</scope>
    <source>
        <strain evidence="1">Xp_Tom_Tuscaloosa_18b</strain>
    </source>
</reference>
<comment type="caution">
    <text evidence="1">The sequence shown here is derived from an EMBL/GenBank/DDBJ whole genome shotgun (WGS) entry which is preliminary data.</text>
</comment>
<sequence>MNDSPRLVAPFEAQFHPERQLEYTITRLLRQIHTVELVKVLAVYPTAGTVGFVDVQPLVQDRTTNGVVLAQVPIYKAPYLRLQAGASAVILDPVVGDIGIALYAQRDITTVVSTRDQAAAASDRTYDSADALYLGGVLNADPTQYVKFLPDGGIELVSNGDLSVQVAGDLDLTVTGALNMSIGGNASISAAATTWAGPVTFTSAVTAPQATINGVPFTTHKHFVSGTNTNSGTPVA</sequence>
<dbReference type="Proteomes" id="UP000471082">
    <property type="component" value="Unassembled WGS sequence"/>
</dbReference>
<proteinExistence type="predicted"/>
<accession>A0A6P0FB94</accession>
<gene>
    <name evidence="1" type="ORF">G3W61_21465</name>
</gene>
<dbReference type="AlphaFoldDB" id="A0A6P0FB94"/>
<protein>
    <recommendedName>
        <fullName evidence="3">Phage protein Gp138 N-terminal domain-containing protein</fullName>
    </recommendedName>
</protein>
<evidence type="ECO:0008006" key="3">
    <source>
        <dbReference type="Google" id="ProtNLM"/>
    </source>
</evidence>
<dbReference type="Gene3D" id="2.40.50.230">
    <property type="entry name" value="Gp5 N-terminal domain"/>
    <property type="match status" value="1"/>
</dbReference>
<name>A0A6P0FB94_XANPE</name>
<evidence type="ECO:0000313" key="2">
    <source>
        <dbReference type="Proteomes" id="UP000471082"/>
    </source>
</evidence>
<dbReference type="InterPro" id="IPR037026">
    <property type="entry name" value="Vgr_OB-fold_dom_sf"/>
</dbReference>
<evidence type="ECO:0000313" key="1">
    <source>
        <dbReference type="EMBL" id="NEL78781.1"/>
    </source>
</evidence>
<dbReference type="EMBL" id="JAAGYU010000192">
    <property type="protein sequence ID" value="NEL78781.1"/>
    <property type="molecule type" value="Genomic_DNA"/>
</dbReference>
<organism evidence="1 2">
    <name type="scientific">Xanthomonas perforans</name>
    <dbReference type="NCBI Taxonomy" id="442694"/>
    <lineage>
        <taxon>Bacteria</taxon>
        <taxon>Pseudomonadati</taxon>
        <taxon>Pseudomonadota</taxon>
        <taxon>Gammaproteobacteria</taxon>
        <taxon>Lysobacterales</taxon>
        <taxon>Lysobacteraceae</taxon>
        <taxon>Xanthomonas</taxon>
    </lineage>
</organism>